<dbReference type="AlphaFoldDB" id="A0A6J7IYE4"/>
<organism evidence="1">
    <name type="scientific">freshwater metagenome</name>
    <dbReference type="NCBI Taxonomy" id="449393"/>
    <lineage>
        <taxon>unclassified sequences</taxon>
        <taxon>metagenomes</taxon>
        <taxon>ecological metagenomes</taxon>
    </lineage>
</organism>
<accession>A0A6J7IYE4</accession>
<protein>
    <submittedName>
        <fullName evidence="1">Unannotated protein</fullName>
    </submittedName>
</protein>
<reference evidence="1" key="1">
    <citation type="submission" date="2020-05" db="EMBL/GenBank/DDBJ databases">
        <authorList>
            <person name="Chiriac C."/>
            <person name="Salcher M."/>
            <person name="Ghai R."/>
            <person name="Kavagutti S V."/>
        </authorList>
    </citation>
    <scope>NUCLEOTIDE SEQUENCE</scope>
</reference>
<dbReference type="EMBL" id="CAFBNB010000175">
    <property type="protein sequence ID" value="CAB4935770.1"/>
    <property type="molecule type" value="Genomic_DNA"/>
</dbReference>
<evidence type="ECO:0000313" key="1">
    <source>
        <dbReference type="EMBL" id="CAB4935770.1"/>
    </source>
</evidence>
<gene>
    <name evidence="1" type="ORF">UFOPK3720_00974</name>
</gene>
<proteinExistence type="predicted"/>
<name>A0A6J7IYE4_9ZZZZ</name>
<sequence length="52" mass="5704">MGELRLDTMRQAGVDYVITDSRCPTQWGFSASDRVIPAGKAGTFTLWQVLAS</sequence>